<organism evidence="8 9">
    <name type="scientific">Arthrobacter halodurans</name>
    <dbReference type="NCBI Taxonomy" id="516699"/>
    <lineage>
        <taxon>Bacteria</taxon>
        <taxon>Bacillati</taxon>
        <taxon>Actinomycetota</taxon>
        <taxon>Actinomycetes</taxon>
        <taxon>Micrococcales</taxon>
        <taxon>Micrococcaceae</taxon>
        <taxon>Arthrobacter</taxon>
    </lineage>
</organism>
<comment type="caution">
    <text evidence="8">The sequence shown here is derived from an EMBL/GenBank/DDBJ whole genome shotgun (WGS) entry which is preliminary data.</text>
</comment>
<dbReference type="InterPro" id="IPR010809">
    <property type="entry name" value="FliD_C"/>
</dbReference>
<evidence type="ECO:0000256" key="5">
    <source>
        <dbReference type="RuleBase" id="RU362066"/>
    </source>
</evidence>
<reference evidence="8 9" key="1">
    <citation type="submission" date="2024-09" db="EMBL/GenBank/DDBJ databases">
        <authorList>
            <person name="Salinas-Garcia M.A."/>
            <person name="Prieme A."/>
        </authorList>
    </citation>
    <scope>NUCLEOTIDE SEQUENCE [LARGE SCALE GENOMIC DNA]</scope>
    <source>
        <strain evidence="8 9">DSM 21081</strain>
    </source>
</reference>
<dbReference type="Pfam" id="PF02465">
    <property type="entry name" value="FliD_N"/>
    <property type="match status" value="1"/>
</dbReference>
<feature type="domain" description="Flagellar hook-associated protein 2 C-terminal" evidence="7">
    <location>
        <begin position="195"/>
        <end position="417"/>
    </location>
</feature>
<comment type="function">
    <text evidence="5">Required for morphogenesis and for the elongation of the flagellar filament by facilitating polymerization of the flagellin monomers at the tip of growing filament. Forms a capping structure, which prevents flagellin subunits (transported through the central channel of the flagellum) from leaking out without polymerization at the distal end.</text>
</comment>
<evidence type="ECO:0000256" key="1">
    <source>
        <dbReference type="ARBA" id="ARBA00009764"/>
    </source>
</evidence>
<sequence>MGISLDGLASGLDTTTLINSLMQAEAIPQNILKNKVSSAQTMVSALQALNTRVAALSELAKTSAKPETLQVYSATSSSTAAAATARAGATAGSLEVLVGQTAQAQTTVSAPLAAWPETSFTITAADGTQTAVAANSTSIDDVVSAVNASDAGVKAVKVAAGEGQYRIQFTAADSGADGAFTLSGTTAGLTEVKAARDAEVTLWAGTAAAQTVTSSTNTFTDLLPGLDVTVSAAGPEPLTVSVVRDTEAAGKVAENLVSSLNGLFGFIATNSASSAGSGGATKGMVFNGDSTVRDVNRKIMGAATAPVDGRSPSEIGISVTRDGTVEYDAEKFQAALAADPARVEATLQAIASRVATAAGEVSDKYDGQITSRITGQKSLISSMDDQVLAWDRRLDARRSTLERTYSALEVQLSSLNSQSSWLTSQLSALPNASNQK</sequence>
<keyword evidence="9" id="KW-1185">Reference proteome</keyword>
<comment type="subcellular location">
    <subcellularLocation>
        <location evidence="5">Secreted</location>
    </subcellularLocation>
    <subcellularLocation>
        <location evidence="5">Bacterial flagellum</location>
    </subcellularLocation>
</comment>
<evidence type="ECO:0000259" key="6">
    <source>
        <dbReference type="Pfam" id="PF02465"/>
    </source>
</evidence>
<keyword evidence="8" id="KW-0966">Cell projection</keyword>
<protein>
    <recommendedName>
        <fullName evidence="5">Flagellar hook-associated protein 2</fullName>
        <shortName evidence="5">HAP2</shortName>
    </recommendedName>
    <alternativeName>
        <fullName evidence="5">Flagellar cap protein</fullName>
    </alternativeName>
</protein>
<dbReference type="InterPro" id="IPR003481">
    <property type="entry name" value="FliD_N"/>
</dbReference>
<keyword evidence="5" id="KW-0964">Secreted</keyword>
<keyword evidence="4 5" id="KW-0975">Bacterial flagellum</keyword>
<evidence type="ECO:0000313" key="8">
    <source>
        <dbReference type="EMBL" id="MFB0835343.1"/>
    </source>
</evidence>
<proteinExistence type="inferred from homology"/>
<evidence type="ECO:0000313" key="9">
    <source>
        <dbReference type="Proteomes" id="UP001575652"/>
    </source>
</evidence>
<evidence type="ECO:0000256" key="3">
    <source>
        <dbReference type="ARBA" id="ARBA00023054"/>
    </source>
</evidence>
<evidence type="ECO:0000256" key="2">
    <source>
        <dbReference type="ARBA" id="ARBA00011255"/>
    </source>
</evidence>
<keyword evidence="3" id="KW-0175">Coiled coil</keyword>
<dbReference type="PANTHER" id="PTHR30288">
    <property type="entry name" value="FLAGELLAR CAP/ASSEMBLY PROTEIN FLID"/>
    <property type="match status" value="1"/>
</dbReference>
<dbReference type="RefSeq" id="WP_373972520.1">
    <property type="nucleotide sequence ID" value="NZ_JBHDLJ010000010.1"/>
</dbReference>
<keyword evidence="8" id="KW-0969">Cilium</keyword>
<dbReference type="PANTHER" id="PTHR30288:SF0">
    <property type="entry name" value="FLAGELLAR HOOK-ASSOCIATED PROTEIN 2"/>
    <property type="match status" value="1"/>
</dbReference>
<comment type="similarity">
    <text evidence="1 5">Belongs to the FliD family.</text>
</comment>
<comment type="subunit">
    <text evidence="2 5">Homopentamer.</text>
</comment>
<dbReference type="Proteomes" id="UP001575652">
    <property type="component" value="Unassembled WGS sequence"/>
</dbReference>
<gene>
    <name evidence="8" type="primary">fliD</name>
    <name evidence="8" type="ORF">ACETWP_12160</name>
</gene>
<dbReference type="InterPro" id="IPR040026">
    <property type="entry name" value="FliD"/>
</dbReference>
<dbReference type="EMBL" id="JBHDLJ010000010">
    <property type="protein sequence ID" value="MFB0835343.1"/>
    <property type="molecule type" value="Genomic_DNA"/>
</dbReference>
<evidence type="ECO:0000256" key="4">
    <source>
        <dbReference type="ARBA" id="ARBA00023143"/>
    </source>
</evidence>
<name>A0ABV4UT53_9MICC</name>
<dbReference type="Pfam" id="PF07195">
    <property type="entry name" value="FliD_C"/>
    <property type="match status" value="1"/>
</dbReference>
<feature type="domain" description="Flagellar hook-associated protein 2 N-terminal" evidence="6">
    <location>
        <begin position="10"/>
        <end position="105"/>
    </location>
</feature>
<accession>A0ABV4UT53</accession>
<keyword evidence="8" id="KW-0282">Flagellum</keyword>
<evidence type="ECO:0000259" key="7">
    <source>
        <dbReference type="Pfam" id="PF07195"/>
    </source>
</evidence>